<feature type="compositionally biased region" description="Acidic residues" evidence="1">
    <location>
        <begin position="572"/>
        <end position="592"/>
    </location>
</feature>
<proteinExistence type="predicted"/>
<protein>
    <submittedName>
        <fullName evidence="2">Uncharacterized protein</fullName>
    </submittedName>
</protein>
<dbReference type="OrthoDB" id="427972at2759"/>
<keyword evidence="3" id="KW-1185">Reference proteome</keyword>
<gene>
    <name evidence="2" type="ORF">SPIL2461_LOCUS523</name>
</gene>
<comment type="caution">
    <text evidence="2">The sequence shown here is derived from an EMBL/GenBank/DDBJ whole genome shotgun (WGS) entry which is preliminary data.</text>
</comment>
<dbReference type="AlphaFoldDB" id="A0A812IMU3"/>
<dbReference type="Proteomes" id="UP000649617">
    <property type="component" value="Unassembled WGS sequence"/>
</dbReference>
<name>A0A812IMU3_SYMPI</name>
<reference evidence="2" key="1">
    <citation type="submission" date="2021-02" db="EMBL/GenBank/DDBJ databases">
        <authorList>
            <person name="Dougan E. K."/>
            <person name="Rhodes N."/>
            <person name="Thang M."/>
            <person name="Chan C."/>
        </authorList>
    </citation>
    <scope>NUCLEOTIDE SEQUENCE</scope>
</reference>
<organism evidence="2 3">
    <name type="scientific">Symbiodinium pilosum</name>
    <name type="common">Dinoflagellate</name>
    <dbReference type="NCBI Taxonomy" id="2952"/>
    <lineage>
        <taxon>Eukaryota</taxon>
        <taxon>Sar</taxon>
        <taxon>Alveolata</taxon>
        <taxon>Dinophyceae</taxon>
        <taxon>Suessiales</taxon>
        <taxon>Symbiodiniaceae</taxon>
        <taxon>Symbiodinium</taxon>
    </lineage>
</organism>
<evidence type="ECO:0000313" key="3">
    <source>
        <dbReference type="Proteomes" id="UP000649617"/>
    </source>
</evidence>
<dbReference type="EMBL" id="CAJNIZ010000411">
    <property type="protein sequence ID" value="CAE7161327.1"/>
    <property type="molecule type" value="Genomic_DNA"/>
</dbReference>
<evidence type="ECO:0000313" key="2">
    <source>
        <dbReference type="EMBL" id="CAE7161327.1"/>
    </source>
</evidence>
<sequence length="604" mass="66258">MAIPADSASKLAFQGLDDAWGVIRQGLEELYDPKVKTVTFYAGQARDLVNKAQAMGDEAAFEPRPWKMPWQSTLFDSVLEETRYMVATLAAIETSFAEDGVEGAKKCEPVRLLTERSSLFNKGGNTITRKLDIVRRLLGIFAHETSHKFPVLSEPEVFHTFREEEHLAEEEFVQKELPHLFGKDLQPAKTICHDEMAHMSMVLANVSRMKLLLRGVHVKSAAGILIPDYELAGFLYQLVREIKFSIDDFSVLTVFACISAGRQCLGLPKQLQKEFAELVGTTRESSPGPPSDYWAESDEGPPTPAYQKPRRPRRLSQQASLDNSPVLVLAATAGGHNGSKSPLCELDQLSALQDGHLLQADEPLTTRDVQAKLARCGEATREMAEADLVGGVDVAPSAGTQAALPQMGYWVQVETIHGLPRAIKSKYHVKAYWLACPDEAVFFEECCPSIPSPAEEATEDCTVRGQVLLPKATAPGMAAVEVFREVEGGASVMFRTELNVMDSGNHRLLDHQLKAKSDNWDAKIRLRIWPHPLRRASLASLPAAANGRGGADRESGGVGALAALDAKPASEYVEELEEEEVEEEPLEDDPILEDAPATSPDRGR</sequence>
<feature type="region of interest" description="Disordered" evidence="1">
    <location>
        <begin position="544"/>
        <end position="563"/>
    </location>
</feature>
<evidence type="ECO:0000256" key="1">
    <source>
        <dbReference type="SAM" id="MobiDB-lite"/>
    </source>
</evidence>
<feature type="region of interest" description="Disordered" evidence="1">
    <location>
        <begin position="569"/>
        <end position="604"/>
    </location>
</feature>
<feature type="region of interest" description="Disordered" evidence="1">
    <location>
        <begin position="279"/>
        <end position="319"/>
    </location>
</feature>
<accession>A0A812IMU3</accession>